<dbReference type="GO" id="GO:0005524">
    <property type="term" value="F:ATP binding"/>
    <property type="evidence" value="ECO:0007669"/>
    <property type="project" value="UniProtKB-KW"/>
</dbReference>
<evidence type="ECO:0000313" key="16">
    <source>
        <dbReference type="Proteomes" id="UP000320762"/>
    </source>
</evidence>
<gene>
    <name evidence="15" type="ORF">BD626DRAFT_491112</name>
</gene>
<name>A0A550CHC9_9AGAR</name>
<dbReference type="PRINTS" id="PR01041">
    <property type="entry name" value="TRNASYNTHMET"/>
</dbReference>
<organism evidence="15 16">
    <name type="scientific">Schizophyllum amplum</name>
    <dbReference type="NCBI Taxonomy" id="97359"/>
    <lineage>
        <taxon>Eukaryota</taxon>
        <taxon>Fungi</taxon>
        <taxon>Dikarya</taxon>
        <taxon>Basidiomycota</taxon>
        <taxon>Agaricomycotina</taxon>
        <taxon>Agaricomycetes</taxon>
        <taxon>Agaricomycetidae</taxon>
        <taxon>Agaricales</taxon>
        <taxon>Schizophyllaceae</taxon>
        <taxon>Schizophyllum</taxon>
    </lineage>
</organism>
<dbReference type="PROSITE" id="PS51185">
    <property type="entry name" value="WHEP_TRS_2"/>
    <property type="match status" value="1"/>
</dbReference>
<dbReference type="Pfam" id="PF19303">
    <property type="entry name" value="Anticodon_3"/>
    <property type="match status" value="1"/>
</dbReference>
<dbReference type="InterPro" id="IPR014758">
    <property type="entry name" value="Met-tRNA_synth"/>
</dbReference>
<dbReference type="InterPro" id="IPR041872">
    <property type="entry name" value="Anticodon_Met"/>
</dbReference>
<evidence type="ECO:0000256" key="5">
    <source>
        <dbReference type="ARBA" id="ARBA00022598"/>
    </source>
</evidence>
<dbReference type="FunFam" id="1.10.730.10:FF:000037">
    <property type="entry name" value="Methionyl-tRNA synthetase"/>
    <property type="match status" value="1"/>
</dbReference>
<dbReference type="GO" id="GO:0005829">
    <property type="term" value="C:cytosol"/>
    <property type="evidence" value="ECO:0007669"/>
    <property type="project" value="TreeGrafter"/>
</dbReference>
<keyword evidence="16" id="KW-1185">Reference proteome</keyword>
<dbReference type="GO" id="GO:0036464">
    <property type="term" value="C:cytoplasmic ribonucleoprotein granule"/>
    <property type="evidence" value="ECO:0007669"/>
    <property type="project" value="UniProtKB-ARBA"/>
</dbReference>
<evidence type="ECO:0000256" key="8">
    <source>
        <dbReference type="ARBA" id="ARBA00022917"/>
    </source>
</evidence>
<keyword evidence="5 12" id="KW-0436">Ligase</keyword>
<dbReference type="InterPro" id="IPR015413">
    <property type="entry name" value="Methionyl/Leucyl_tRNA_Synth"/>
</dbReference>
<dbReference type="PROSITE" id="PS00178">
    <property type="entry name" value="AA_TRNA_LIGASE_I"/>
    <property type="match status" value="1"/>
</dbReference>
<protein>
    <recommendedName>
        <fullName evidence="3">methionine--tRNA ligase</fullName>
        <ecNumber evidence="3">6.1.1.10</ecNumber>
    </recommendedName>
    <alternativeName>
        <fullName evidence="10">Methionyl-tRNA synthetase</fullName>
    </alternativeName>
</protein>
<keyword evidence="8 12" id="KW-0648">Protein biosynthesis</keyword>
<dbReference type="Gene3D" id="2.20.28.20">
    <property type="entry name" value="Methionyl-tRNA synthetase, Zn-domain"/>
    <property type="match status" value="1"/>
</dbReference>
<dbReference type="InterPro" id="IPR023458">
    <property type="entry name" value="Met-tRNA_ligase_1"/>
</dbReference>
<feature type="compositionally biased region" description="Basic and acidic residues" evidence="13">
    <location>
        <begin position="627"/>
        <end position="636"/>
    </location>
</feature>
<evidence type="ECO:0000256" key="6">
    <source>
        <dbReference type="ARBA" id="ARBA00022741"/>
    </source>
</evidence>
<proteinExistence type="inferred from homology"/>
<dbReference type="Pfam" id="PF09334">
    <property type="entry name" value="tRNA-synt_1g"/>
    <property type="match status" value="1"/>
</dbReference>
<dbReference type="GO" id="GO:0017102">
    <property type="term" value="C:methionyl glutamyl tRNA synthetase complex"/>
    <property type="evidence" value="ECO:0007669"/>
    <property type="project" value="UniProtKB-ARBA"/>
</dbReference>
<keyword evidence="9 12" id="KW-0030">Aminoacyl-tRNA synthetase</keyword>
<dbReference type="CDD" id="cd00814">
    <property type="entry name" value="MetRS_core"/>
    <property type="match status" value="1"/>
</dbReference>
<dbReference type="OrthoDB" id="5844513at2759"/>
<dbReference type="FunFam" id="2.20.28.20:FF:000001">
    <property type="entry name" value="Methionine--tRNA ligase"/>
    <property type="match status" value="1"/>
</dbReference>
<evidence type="ECO:0000256" key="13">
    <source>
        <dbReference type="SAM" id="MobiDB-lite"/>
    </source>
</evidence>
<dbReference type="AlphaFoldDB" id="A0A550CHC9"/>
<dbReference type="EMBL" id="VDMD01000007">
    <property type="protein sequence ID" value="TRM64211.1"/>
    <property type="molecule type" value="Genomic_DNA"/>
</dbReference>
<feature type="compositionally biased region" description="Basic and acidic residues" evidence="13">
    <location>
        <begin position="604"/>
        <end position="619"/>
    </location>
</feature>
<dbReference type="Gene3D" id="1.10.287.10">
    <property type="entry name" value="S15/NS1, RNA-binding"/>
    <property type="match status" value="1"/>
</dbReference>
<dbReference type="GO" id="GO:0006431">
    <property type="term" value="P:methionyl-tRNA aminoacylation"/>
    <property type="evidence" value="ECO:0007669"/>
    <property type="project" value="InterPro"/>
</dbReference>
<comment type="catalytic activity">
    <reaction evidence="11">
        <text>tRNA(Met) + L-methionine + ATP = L-methionyl-tRNA(Met) + AMP + diphosphate</text>
        <dbReference type="Rhea" id="RHEA:13481"/>
        <dbReference type="Rhea" id="RHEA-COMP:9667"/>
        <dbReference type="Rhea" id="RHEA-COMP:9698"/>
        <dbReference type="ChEBI" id="CHEBI:30616"/>
        <dbReference type="ChEBI" id="CHEBI:33019"/>
        <dbReference type="ChEBI" id="CHEBI:57844"/>
        <dbReference type="ChEBI" id="CHEBI:78442"/>
        <dbReference type="ChEBI" id="CHEBI:78530"/>
        <dbReference type="ChEBI" id="CHEBI:456215"/>
        <dbReference type="EC" id="6.1.1.10"/>
    </reaction>
</comment>
<dbReference type="EC" id="6.1.1.10" evidence="3"/>
<dbReference type="SUPFAM" id="SSF52374">
    <property type="entry name" value="Nucleotidylyl transferase"/>
    <property type="match status" value="1"/>
</dbReference>
<comment type="subcellular location">
    <subcellularLocation>
        <location evidence="1">Cytoplasm</location>
    </subcellularLocation>
</comment>
<dbReference type="InterPro" id="IPR029038">
    <property type="entry name" value="MetRS_Zn"/>
</dbReference>
<dbReference type="Gene3D" id="3.40.50.620">
    <property type="entry name" value="HUPs"/>
    <property type="match status" value="1"/>
</dbReference>
<comment type="caution">
    <text evidence="15">The sequence shown here is derived from an EMBL/GenBank/DDBJ whole genome shotgun (WGS) entry which is preliminary data.</text>
</comment>
<dbReference type="CDD" id="cd07957">
    <property type="entry name" value="Anticodon_Ia_Met"/>
    <property type="match status" value="1"/>
</dbReference>
<evidence type="ECO:0000256" key="9">
    <source>
        <dbReference type="ARBA" id="ARBA00023146"/>
    </source>
</evidence>
<dbReference type="GO" id="GO:0004825">
    <property type="term" value="F:methionine-tRNA ligase activity"/>
    <property type="evidence" value="ECO:0007669"/>
    <property type="project" value="UniProtKB-EC"/>
</dbReference>
<feature type="domain" description="WHEP-TRS" evidence="14">
    <location>
        <begin position="648"/>
        <end position="703"/>
    </location>
</feature>
<dbReference type="STRING" id="97359.A0A550CHC9"/>
<evidence type="ECO:0000256" key="3">
    <source>
        <dbReference type="ARBA" id="ARBA00012838"/>
    </source>
</evidence>
<evidence type="ECO:0000256" key="12">
    <source>
        <dbReference type="RuleBase" id="RU363039"/>
    </source>
</evidence>
<comment type="similarity">
    <text evidence="2 12">Belongs to the class-I aminoacyl-tRNA synthetase family.</text>
</comment>
<dbReference type="PANTHER" id="PTHR45765">
    <property type="entry name" value="METHIONINE--TRNA LIGASE"/>
    <property type="match status" value="1"/>
</dbReference>
<evidence type="ECO:0000259" key="14">
    <source>
        <dbReference type="PROSITE" id="PS51185"/>
    </source>
</evidence>
<keyword evidence="4" id="KW-0963">Cytoplasm</keyword>
<reference evidence="15 16" key="1">
    <citation type="journal article" date="2019" name="New Phytol.">
        <title>Comparative genomics reveals unique wood-decay strategies and fruiting body development in the Schizophyllaceae.</title>
        <authorList>
            <person name="Almasi E."/>
            <person name="Sahu N."/>
            <person name="Krizsan K."/>
            <person name="Balint B."/>
            <person name="Kovacs G.M."/>
            <person name="Kiss B."/>
            <person name="Cseklye J."/>
            <person name="Drula E."/>
            <person name="Henrissat B."/>
            <person name="Nagy I."/>
            <person name="Chovatia M."/>
            <person name="Adam C."/>
            <person name="LaButti K."/>
            <person name="Lipzen A."/>
            <person name="Riley R."/>
            <person name="Grigoriev I.V."/>
            <person name="Nagy L.G."/>
        </authorList>
    </citation>
    <scope>NUCLEOTIDE SEQUENCE [LARGE SCALE GENOMIC DNA]</scope>
    <source>
        <strain evidence="15 16">NL-1724</strain>
    </source>
</reference>
<evidence type="ECO:0000256" key="11">
    <source>
        <dbReference type="ARBA" id="ARBA00047364"/>
    </source>
</evidence>
<dbReference type="InterPro" id="IPR001412">
    <property type="entry name" value="aa-tRNA-synth_I_CS"/>
</dbReference>
<dbReference type="InterPro" id="IPR033911">
    <property type="entry name" value="MetRS_core"/>
</dbReference>
<dbReference type="Pfam" id="PF00458">
    <property type="entry name" value="WHEP-TRS"/>
    <property type="match status" value="1"/>
</dbReference>
<dbReference type="InterPro" id="IPR009080">
    <property type="entry name" value="tRNAsynth_Ia_anticodon-bd"/>
</dbReference>
<evidence type="ECO:0000256" key="1">
    <source>
        <dbReference type="ARBA" id="ARBA00004496"/>
    </source>
</evidence>
<dbReference type="PANTHER" id="PTHR45765:SF1">
    <property type="entry name" value="METHIONINE--TRNA LIGASE, CYTOPLASMIC"/>
    <property type="match status" value="1"/>
</dbReference>
<evidence type="ECO:0000256" key="10">
    <source>
        <dbReference type="ARBA" id="ARBA00030904"/>
    </source>
</evidence>
<dbReference type="NCBIfam" id="TIGR00398">
    <property type="entry name" value="metG"/>
    <property type="match status" value="1"/>
</dbReference>
<sequence>MAQKTQKVRQADGILRDVPDPGHPAILPKDGERNVLITSALPYCNNVPHLGNIIGSTLSADVFSRYNRTRNRRTLYVCGTDEYGTATETQALKEGISPKELCDKYHALHVATYEWFNLGFDYFGRTSTPWHTTIAQEIFANLYKNGFLEKQDKEQTYCEGCPKFLADRFVEGTCPHCGFDDARGDQCDGCSRTLDPIDLIRPRCLVDKTHVVTRKISSHMYLKLNAIQPKTEEWIKAAWKKGKWSPNAVINSEGEIIDPRLKSGLVPTAITRDLTWGVPVPVVDEALEGMKDKVLYVWFDAPIGYPSITANYTPEWKQWWFNPDNVDLYQFMGKDNVYFHTVYFPSVELADGRDWTMLHHVSTTEFLNYESGKFSKSKNRGVFGPAAKETGIPADVWRYYLLSTRPETGDAMFSWSDFIAANNGVLLNNFGNFVNRALKFVTSQYDSVLPDSGDAPGPYSASDVNDPDAGFIADVNSLLAEYTAAMEAVKLRLGLSIIMTLAARGNGYLQASKLGKALMAEEPKRCAQVVSRTVNLIYVLSVMVYPYMPATSERMLAQLNAPARVVPDTFCNDLLAGHVLGEPEHLFKRIEESQAEVWRARFGGSEEGKDAQAKEEPKSKRAAKKAQKAEKQEKGVKTAVPATVKTPAMEALEERITEQGQKVRDLKAGPKTAEAEAEIKAHVEVLKGLKGELEVLQKAAPPL</sequence>
<evidence type="ECO:0000256" key="7">
    <source>
        <dbReference type="ARBA" id="ARBA00022840"/>
    </source>
</evidence>
<keyword evidence="7 12" id="KW-0067">ATP-binding</keyword>
<dbReference type="SUPFAM" id="SSF57770">
    <property type="entry name" value="Methionyl-tRNA synthetase (MetRS), Zn-domain"/>
    <property type="match status" value="1"/>
</dbReference>
<dbReference type="SUPFAM" id="SSF47323">
    <property type="entry name" value="Anticodon-binding domain of a subclass of class I aminoacyl-tRNA synthetases"/>
    <property type="match status" value="1"/>
</dbReference>
<feature type="region of interest" description="Disordered" evidence="13">
    <location>
        <begin position="1"/>
        <end position="26"/>
    </location>
</feature>
<evidence type="ECO:0000256" key="4">
    <source>
        <dbReference type="ARBA" id="ARBA00022490"/>
    </source>
</evidence>
<feature type="region of interest" description="Disordered" evidence="13">
    <location>
        <begin position="602"/>
        <end position="648"/>
    </location>
</feature>
<evidence type="ECO:0000313" key="15">
    <source>
        <dbReference type="EMBL" id="TRM64211.1"/>
    </source>
</evidence>
<dbReference type="Gene3D" id="1.10.730.10">
    <property type="entry name" value="Isoleucyl-tRNA Synthetase, Domain 1"/>
    <property type="match status" value="1"/>
</dbReference>
<dbReference type="GO" id="GO:0017101">
    <property type="term" value="C:aminoacyl-tRNA synthetase multienzyme complex"/>
    <property type="evidence" value="ECO:0007669"/>
    <property type="project" value="TreeGrafter"/>
</dbReference>
<evidence type="ECO:0000256" key="2">
    <source>
        <dbReference type="ARBA" id="ARBA00005594"/>
    </source>
</evidence>
<dbReference type="InterPro" id="IPR014729">
    <property type="entry name" value="Rossmann-like_a/b/a_fold"/>
</dbReference>
<dbReference type="InterPro" id="IPR000738">
    <property type="entry name" value="WHEP-TRS_dom"/>
</dbReference>
<accession>A0A550CHC9</accession>
<keyword evidence="6 12" id="KW-0547">Nucleotide-binding</keyword>
<dbReference type="Proteomes" id="UP000320762">
    <property type="component" value="Unassembled WGS sequence"/>
</dbReference>